<organism evidence="4">
    <name type="scientific">Angiostrongylus costaricensis</name>
    <name type="common">Nematode worm</name>
    <dbReference type="NCBI Taxonomy" id="334426"/>
    <lineage>
        <taxon>Eukaryota</taxon>
        <taxon>Metazoa</taxon>
        <taxon>Ecdysozoa</taxon>
        <taxon>Nematoda</taxon>
        <taxon>Chromadorea</taxon>
        <taxon>Rhabditida</taxon>
        <taxon>Rhabditina</taxon>
        <taxon>Rhabditomorpha</taxon>
        <taxon>Strongyloidea</taxon>
        <taxon>Metastrongylidae</taxon>
        <taxon>Angiostrongylus</taxon>
    </lineage>
</organism>
<accession>A0A0R3PIC6</accession>
<keyword evidence="1" id="KW-1133">Transmembrane helix</keyword>
<reference evidence="4" key="1">
    <citation type="submission" date="2017-02" db="UniProtKB">
        <authorList>
            <consortium name="WormBaseParasite"/>
        </authorList>
    </citation>
    <scope>IDENTIFICATION</scope>
</reference>
<evidence type="ECO:0000256" key="1">
    <source>
        <dbReference type="SAM" id="Phobius"/>
    </source>
</evidence>
<keyword evidence="1" id="KW-0812">Transmembrane</keyword>
<dbReference type="Proteomes" id="UP000267027">
    <property type="component" value="Unassembled WGS sequence"/>
</dbReference>
<proteinExistence type="predicted"/>
<keyword evidence="3" id="KW-1185">Reference proteome</keyword>
<keyword evidence="1" id="KW-0472">Membrane</keyword>
<protein>
    <submittedName>
        <fullName evidence="4">Transmembrane protein</fullName>
    </submittedName>
</protein>
<dbReference type="AlphaFoldDB" id="A0A0R3PIC6"/>
<gene>
    <name evidence="2" type="ORF">ACOC_LOCUS4104</name>
</gene>
<evidence type="ECO:0000313" key="2">
    <source>
        <dbReference type="EMBL" id="VDM55689.1"/>
    </source>
</evidence>
<feature type="transmembrane region" description="Helical" evidence="1">
    <location>
        <begin position="72"/>
        <end position="91"/>
    </location>
</feature>
<name>A0A0R3PIC6_ANGCS</name>
<reference evidence="2 3" key="2">
    <citation type="submission" date="2018-11" db="EMBL/GenBank/DDBJ databases">
        <authorList>
            <consortium name="Pathogen Informatics"/>
        </authorList>
    </citation>
    <scope>NUCLEOTIDE SEQUENCE [LARGE SCALE GENOMIC DNA]</scope>
    <source>
        <strain evidence="2 3">Costa Rica</strain>
    </source>
</reference>
<evidence type="ECO:0000313" key="3">
    <source>
        <dbReference type="Proteomes" id="UP000267027"/>
    </source>
</evidence>
<evidence type="ECO:0000313" key="4">
    <source>
        <dbReference type="WBParaSite" id="ACOC_0000410301-mRNA-1"/>
    </source>
</evidence>
<sequence length="111" mass="12548">MNLGNSRNVKGIAFSLEVFVKKMCDFSLKIGWTSMAWAKMDTLMNKANHDRTFILPKQGNDFKRVRRSAHKVVSFLSWSLSMSLLIALVSFCSGSSVEQESCNGYYRVVQA</sequence>
<dbReference type="EMBL" id="UYYA01002036">
    <property type="protein sequence ID" value="VDM55689.1"/>
    <property type="molecule type" value="Genomic_DNA"/>
</dbReference>
<dbReference type="WBParaSite" id="ACOC_0000410301-mRNA-1">
    <property type="protein sequence ID" value="ACOC_0000410301-mRNA-1"/>
    <property type="gene ID" value="ACOC_0000410301"/>
</dbReference>